<gene>
    <name evidence="2" type="ORF">V5O48_014377</name>
</gene>
<protein>
    <submittedName>
        <fullName evidence="2">Uncharacterized protein</fullName>
    </submittedName>
</protein>
<proteinExistence type="predicted"/>
<feature type="region of interest" description="Disordered" evidence="1">
    <location>
        <begin position="298"/>
        <end position="520"/>
    </location>
</feature>
<dbReference type="Proteomes" id="UP001465976">
    <property type="component" value="Unassembled WGS sequence"/>
</dbReference>
<sequence length="545" mass="60656">MAIRTVGVKKDHLAPPNDHNSMLVQYQVHIPKSAELKKNAKKGKSKEAGPIPLTAADREKKRRKRAGKAYGIKLDNKQLKAVMVKYVEIHDEDKREKIKRPTMKSKMSQVASGLKQIIGILQALKLGVSIEAMVLMTRNRLEAFMKPKWFMTDPHIHGFMKFLLRGWDPAFVGIRFEAFAVAGCDVIKVLKSQKDQAEQLKKWTVELVQIALDEACGTKNQKMHYVDFDKQITVNHKLVIEGWPKGIIFQCPSSFGGSLEPLYWVYNAWQDGVICFRKLSDAEFREWEEKRAADIESGEVVVKQRKKRSDAGVSRKGKGKQPPAEDEEEDVEDQGSDKEAEQAVETLKGSQRTVENKSRSDKKKTTKKAQTQPSPASRPSQPFPDTSEDSSSVQPESTIASSRPRPRRVVKHSVLSQAPVATNAVDEDEVAPNTSGPVIPTDLVPSPTSVPVPNPVAVDETPTPSRVDEYPSPPHVRFNDELINPTLRGDNSADGTIQPERSPSPRIEPPKQPLLEPPSTYAHCHNLCYQAPRLGCGDSGGHEKA</sequence>
<feature type="compositionally biased region" description="Polar residues" evidence="1">
    <location>
        <begin position="369"/>
        <end position="401"/>
    </location>
</feature>
<keyword evidence="3" id="KW-1185">Reference proteome</keyword>
<name>A0ABR3EXH5_9AGAR</name>
<reference evidence="2 3" key="1">
    <citation type="submission" date="2024-02" db="EMBL/GenBank/DDBJ databases">
        <title>A draft genome for the cacao thread blight pathogen Marasmius crinis-equi.</title>
        <authorList>
            <person name="Cohen S.P."/>
            <person name="Baruah I.K."/>
            <person name="Amoako-Attah I."/>
            <person name="Bukari Y."/>
            <person name="Meinhardt L.W."/>
            <person name="Bailey B.A."/>
        </authorList>
    </citation>
    <scope>NUCLEOTIDE SEQUENCE [LARGE SCALE GENOMIC DNA]</scope>
    <source>
        <strain evidence="2 3">GH-76</strain>
    </source>
</reference>
<dbReference type="EMBL" id="JBAHYK010001541">
    <property type="protein sequence ID" value="KAL0567612.1"/>
    <property type="molecule type" value="Genomic_DNA"/>
</dbReference>
<evidence type="ECO:0000256" key="1">
    <source>
        <dbReference type="SAM" id="MobiDB-lite"/>
    </source>
</evidence>
<feature type="compositionally biased region" description="Pro residues" evidence="1">
    <location>
        <begin position="506"/>
        <end position="516"/>
    </location>
</feature>
<organism evidence="2 3">
    <name type="scientific">Marasmius crinis-equi</name>
    <dbReference type="NCBI Taxonomy" id="585013"/>
    <lineage>
        <taxon>Eukaryota</taxon>
        <taxon>Fungi</taxon>
        <taxon>Dikarya</taxon>
        <taxon>Basidiomycota</taxon>
        <taxon>Agaricomycotina</taxon>
        <taxon>Agaricomycetes</taxon>
        <taxon>Agaricomycetidae</taxon>
        <taxon>Agaricales</taxon>
        <taxon>Marasmiineae</taxon>
        <taxon>Marasmiaceae</taxon>
        <taxon>Marasmius</taxon>
    </lineage>
</organism>
<evidence type="ECO:0000313" key="2">
    <source>
        <dbReference type="EMBL" id="KAL0567612.1"/>
    </source>
</evidence>
<accession>A0ABR3EXH5</accession>
<feature type="region of interest" description="Disordered" evidence="1">
    <location>
        <begin position="37"/>
        <end position="67"/>
    </location>
</feature>
<evidence type="ECO:0000313" key="3">
    <source>
        <dbReference type="Proteomes" id="UP001465976"/>
    </source>
</evidence>
<feature type="compositionally biased region" description="Acidic residues" evidence="1">
    <location>
        <begin position="324"/>
        <end position="334"/>
    </location>
</feature>
<comment type="caution">
    <text evidence="2">The sequence shown here is derived from an EMBL/GenBank/DDBJ whole genome shotgun (WGS) entry which is preliminary data.</text>
</comment>